<accession>A0A164PBS4</accession>
<organism evidence="1 2">
    <name type="scientific">Bacillus cereus</name>
    <dbReference type="NCBI Taxonomy" id="1396"/>
    <lineage>
        <taxon>Bacteria</taxon>
        <taxon>Bacillati</taxon>
        <taxon>Bacillota</taxon>
        <taxon>Bacilli</taxon>
        <taxon>Bacillales</taxon>
        <taxon>Bacillaceae</taxon>
        <taxon>Bacillus</taxon>
        <taxon>Bacillus cereus group</taxon>
    </lineage>
</organism>
<evidence type="ECO:0000313" key="2">
    <source>
        <dbReference type="Proteomes" id="UP000076482"/>
    </source>
</evidence>
<evidence type="ECO:0000313" key="1">
    <source>
        <dbReference type="EMBL" id="KZD66764.1"/>
    </source>
</evidence>
<dbReference type="RefSeq" id="WP_063260747.1">
    <property type="nucleotide sequence ID" value="NZ_LJKE01000041.1"/>
</dbReference>
<proteinExistence type="predicted"/>
<dbReference type="AlphaFoldDB" id="A0A164PBS4"/>
<protein>
    <submittedName>
        <fullName evidence="1">Uncharacterized protein</fullName>
    </submittedName>
</protein>
<reference evidence="1 2" key="1">
    <citation type="submission" date="2015-09" db="EMBL/GenBank/DDBJ databases">
        <title>Bacillus cereus food isolates.</title>
        <authorList>
            <person name="Boekhorst J."/>
        </authorList>
    </citation>
    <scope>NUCLEOTIDE SEQUENCE [LARGE SCALE GENOMIC DNA]</scope>
    <source>
        <strain evidence="1 2">B4088</strain>
    </source>
</reference>
<comment type="caution">
    <text evidence="1">The sequence shown here is derived from an EMBL/GenBank/DDBJ whole genome shotgun (WGS) entry which is preliminary data.</text>
</comment>
<name>A0A164PBS4_BACCE</name>
<dbReference type="Proteomes" id="UP000076482">
    <property type="component" value="Unassembled WGS sequence"/>
</dbReference>
<dbReference type="PATRIC" id="fig|1396.535.peg.2969"/>
<sequence>MKFNIYYLNLSKAYEISMMIDNTITTKIEREKTHSREKNRGGNAEVSLSLPWKNKAALKTNLAGKDINSDILREIIEVKTTKSLYLSKVIEKSKQVNAIEELKEGDLVKLNKSKLSLHNEEEIRQLKILNNGLLKGVTVDEYDVNNLIDSVLKDYAYLLRGQVEDKEIVLKIPMNVDNEFENEYNIDDILIGDVSIVGIYKGEVGLESIKNTFNYLTNQATEQQDTEEEEFIPSDQSQIPTEQADTAEEGRKLYFIDIIAIVQEINFNEEVQVVQEEGRIKKWIQRMQFWK</sequence>
<dbReference type="EMBL" id="LJKE01000041">
    <property type="protein sequence ID" value="KZD66764.1"/>
    <property type="molecule type" value="Genomic_DNA"/>
</dbReference>
<gene>
    <name evidence="1" type="ORF">B4088_1975</name>
</gene>